<dbReference type="SUPFAM" id="SSF52540">
    <property type="entry name" value="P-loop containing nucleoside triphosphate hydrolases"/>
    <property type="match status" value="1"/>
</dbReference>
<evidence type="ECO:0000256" key="2">
    <source>
        <dbReference type="ARBA" id="ARBA00022741"/>
    </source>
</evidence>
<keyword evidence="6" id="KW-0238">DNA-binding</keyword>
<evidence type="ECO:0000256" key="10">
    <source>
        <dbReference type="ARBA" id="ARBA00044566"/>
    </source>
</evidence>
<keyword evidence="7" id="KW-0413">Isomerase</keyword>
<feature type="compositionally biased region" description="Basic and acidic residues" evidence="11">
    <location>
        <begin position="1"/>
        <end position="10"/>
    </location>
</feature>
<evidence type="ECO:0000256" key="7">
    <source>
        <dbReference type="ARBA" id="ARBA00023235"/>
    </source>
</evidence>
<keyword evidence="12" id="KW-0472">Membrane</keyword>
<dbReference type="PANTHER" id="PTHR13710:SF105">
    <property type="entry name" value="ATP-DEPENDENT DNA HELICASE Q1"/>
    <property type="match status" value="1"/>
</dbReference>
<feature type="domain" description="Helicase ATP-binding" evidence="13">
    <location>
        <begin position="233"/>
        <end position="405"/>
    </location>
</feature>
<keyword evidence="12" id="KW-1133">Transmembrane helix</keyword>
<evidence type="ECO:0000259" key="13">
    <source>
        <dbReference type="PROSITE" id="PS51192"/>
    </source>
</evidence>
<dbReference type="InterPro" id="IPR004589">
    <property type="entry name" value="DNA_helicase_ATP-dep_RecQ"/>
</dbReference>
<dbReference type="InterPro" id="IPR018982">
    <property type="entry name" value="RQC_domain"/>
</dbReference>
<evidence type="ECO:0000256" key="4">
    <source>
        <dbReference type="ARBA" id="ARBA00022806"/>
    </source>
</evidence>
<keyword evidence="16" id="KW-1185">Reference proteome</keyword>
<dbReference type="EC" id="5.6.2.4" evidence="9"/>
<keyword evidence="3" id="KW-0378">Hydrolase</keyword>
<evidence type="ECO:0000256" key="3">
    <source>
        <dbReference type="ARBA" id="ARBA00022801"/>
    </source>
</evidence>
<comment type="similarity">
    <text evidence="1">Belongs to the helicase family. RecQ subfamily.</text>
</comment>
<dbReference type="NCBIfam" id="TIGR00614">
    <property type="entry name" value="recQ_fam"/>
    <property type="match status" value="1"/>
</dbReference>
<dbReference type="EMBL" id="CALNXK010000036">
    <property type="protein sequence ID" value="CAH3121894.1"/>
    <property type="molecule type" value="Genomic_DNA"/>
</dbReference>
<dbReference type="Proteomes" id="UP001159405">
    <property type="component" value="Unassembled WGS sequence"/>
</dbReference>
<evidence type="ECO:0000256" key="5">
    <source>
        <dbReference type="ARBA" id="ARBA00022840"/>
    </source>
</evidence>
<dbReference type="Pfam" id="PF00270">
    <property type="entry name" value="DEAD"/>
    <property type="match status" value="1"/>
</dbReference>
<name>A0ABN8NTM9_9CNID</name>
<feature type="domain" description="Helicase C-terminal" evidence="14">
    <location>
        <begin position="431"/>
        <end position="591"/>
    </location>
</feature>
<evidence type="ECO:0000256" key="8">
    <source>
        <dbReference type="ARBA" id="ARBA00034617"/>
    </source>
</evidence>
<keyword evidence="12" id="KW-0812">Transmembrane</keyword>
<dbReference type="Gene3D" id="1.10.10.10">
    <property type="entry name" value="Winged helix-like DNA-binding domain superfamily/Winged helix DNA-binding domain"/>
    <property type="match status" value="1"/>
</dbReference>
<dbReference type="Pfam" id="PF00271">
    <property type="entry name" value="Helicase_C"/>
    <property type="match status" value="1"/>
</dbReference>
<dbReference type="Gene3D" id="3.40.50.300">
    <property type="entry name" value="P-loop containing nucleotide triphosphate hydrolases"/>
    <property type="match status" value="2"/>
</dbReference>
<evidence type="ECO:0000256" key="6">
    <source>
        <dbReference type="ARBA" id="ARBA00023125"/>
    </source>
</evidence>
<evidence type="ECO:0000256" key="1">
    <source>
        <dbReference type="ARBA" id="ARBA00005446"/>
    </source>
</evidence>
<protein>
    <recommendedName>
        <fullName evidence="9">DNA 3'-5' helicase</fullName>
        <ecNumber evidence="9">5.6.2.4</ecNumber>
    </recommendedName>
    <alternativeName>
        <fullName evidence="10">DNA 3'-5' helicase Q1</fullName>
    </alternativeName>
</protein>
<comment type="catalytic activity">
    <reaction evidence="8">
        <text>Couples ATP hydrolysis with the unwinding of duplex DNA by translocating in the 3'-5' direction.</text>
        <dbReference type="EC" id="5.6.2.4"/>
    </reaction>
</comment>
<evidence type="ECO:0000256" key="11">
    <source>
        <dbReference type="SAM" id="MobiDB-lite"/>
    </source>
</evidence>
<dbReference type="SUPFAM" id="SSF46785">
    <property type="entry name" value="Winged helix' DNA-binding domain"/>
    <property type="match status" value="1"/>
</dbReference>
<keyword evidence="5" id="KW-0067">ATP-binding</keyword>
<dbReference type="InterPro" id="IPR036390">
    <property type="entry name" value="WH_DNA-bd_sf"/>
</dbReference>
<dbReference type="SMART" id="SM00487">
    <property type="entry name" value="DEXDc"/>
    <property type="match status" value="1"/>
</dbReference>
<feature type="transmembrane region" description="Helical" evidence="12">
    <location>
        <begin position="254"/>
        <end position="277"/>
    </location>
</feature>
<dbReference type="InterPro" id="IPR014001">
    <property type="entry name" value="Helicase_ATP-bd"/>
</dbReference>
<dbReference type="SMART" id="SM00490">
    <property type="entry name" value="HELICc"/>
    <property type="match status" value="1"/>
</dbReference>
<dbReference type="InterPro" id="IPR027417">
    <property type="entry name" value="P-loop_NTPase"/>
</dbReference>
<evidence type="ECO:0000256" key="9">
    <source>
        <dbReference type="ARBA" id="ARBA00034808"/>
    </source>
</evidence>
<reference evidence="15 16" key="1">
    <citation type="submission" date="2022-05" db="EMBL/GenBank/DDBJ databases">
        <authorList>
            <consortium name="Genoscope - CEA"/>
            <person name="William W."/>
        </authorList>
    </citation>
    <scope>NUCLEOTIDE SEQUENCE [LARGE SCALE GENOMIC DNA]</scope>
</reference>
<dbReference type="CDD" id="cd17920">
    <property type="entry name" value="DEXHc_RecQ"/>
    <property type="match status" value="1"/>
</dbReference>
<keyword evidence="2" id="KW-0547">Nucleotide-binding</keyword>
<dbReference type="PROSITE" id="PS51194">
    <property type="entry name" value="HELICASE_CTER"/>
    <property type="match status" value="1"/>
</dbReference>
<comment type="caution">
    <text evidence="15">The sequence shown here is derived from an EMBL/GenBank/DDBJ whole genome shotgun (WGS) entry which is preliminary data.</text>
</comment>
<dbReference type="InterPro" id="IPR036388">
    <property type="entry name" value="WH-like_DNA-bd_sf"/>
</dbReference>
<dbReference type="PROSITE" id="PS51192">
    <property type="entry name" value="HELICASE_ATP_BIND_1"/>
    <property type="match status" value="1"/>
</dbReference>
<keyword evidence="4" id="KW-0347">Helicase</keyword>
<dbReference type="Pfam" id="PF09382">
    <property type="entry name" value="RQC"/>
    <property type="match status" value="1"/>
</dbReference>
<dbReference type="InterPro" id="IPR001650">
    <property type="entry name" value="Helicase_C-like"/>
</dbReference>
<gene>
    <name evidence="15" type="ORF">PLOB_00028974</name>
</gene>
<feature type="region of interest" description="Disordered" evidence="11">
    <location>
        <begin position="1"/>
        <end position="21"/>
    </location>
</feature>
<evidence type="ECO:0000259" key="14">
    <source>
        <dbReference type="PROSITE" id="PS51194"/>
    </source>
</evidence>
<evidence type="ECO:0000313" key="16">
    <source>
        <dbReference type="Proteomes" id="UP001159405"/>
    </source>
</evidence>
<organism evidence="15 16">
    <name type="scientific">Porites lobata</name>
    <dbReference type="NCBI Taxonomy" id="104759"/>
    <lineage>
        <taxon>Eukaryota</taxon>
        <taxon>Metazoa</taxon>
        <taxon>Cnidaria</taxon>
        <taxon>Anthozoa</taxon>
        <taxon>Hexacorallia</taxon>
        <taxon>Scleractinia</taxon>
        <taxon>Fungiina</taxon>
        <taxon>Poritidae</taxon>
        <taxon>Porites</taxon>
    </lineage>
</organism>
<sequence length="700" mass="78549">MAEHTVRQEEEAVSLSERPLQRAKQGGKSTCWKCFQDASVTNFFAKGAGMIQHFRTMHRNIDVDEVRCKTLFQQLHGKETADAIARLSRFRLETLCTVGSYSEYNVSVEEQGVFGAKIVAKTRREAAKLYGLILHHCGKLRALGDRPCVVQVEEVGNSTSRQSFRTWFAGDKIYVECFIPGRRTLAITQGDTSLFAQNSVFTGEYTVGSKSPLEVLQTVFGHTNFRPGQWNAISKILSGKDVIVVIPTGGGKTVVYTLPCIMAPGLAIIISPILMLMCDQVARLRGYGINTCYYNTLLSDDDRKNILHNLKQPDCQYQFVFISPEAVITDCFQSCLDVLRCENRLKMFVVDEAHCIDTWAKDFRPAYQQLGILRKYGLPFVALTGTATKQTLSIISTALQMENPEEVRLPCRRNNLCFSVIAKKELKAKDQVAQIVSGDFDGLCGIVYCARQADTVEMAFELKEKGISATYYHAGMEGGERIRNANMWLEDKIKVMCCTNAFGMGIDKKGVRFVIHLTLPSSLEDYVQESGRGGRDGDNCSCILLFRFADRSFHLRNVAAMSFSEDSNLGEACDCCDICQEDSFQEQKDLTLHARNVIDCLRQISALEGKPKLTDLAMTYMGSKAKTIITQRFNTVAQYGKGKDQFLNVNNATKFIQFLIFKGFIKENIRSLEERMTINYLTCGNVVDLVDGRCQVFFNL</sequence>
<dbReference type="PANTHER" id="PTHR13710">
    <property type="entry name" value="DNA HELICASE RECQ FAMILY MEMBER"/>
    <property type="match status" value="1"/>
</dbReference>
<dbReference type="InterPro" id="IPR011545">
    <property type="entry name" value="DEAD/DEAH_box_helicase_dom"/>
</dbReference>
<accession>A0ABN8NTM9</accession>
<evidence type="ECO:0000256" key="12">
    <source>
        <dbReference type="SAM" id="Phobius"/>
    </source>
</evidence>
<evidence type="ECO:0000313" key="15">
    <source>
        <dbReference type="EMBL" id="CAH3121894.1"/>
    </source>
</evidence>
<proteinExistence type="inferred from homology"/>